<proteinExistence type="inferred from homology"/>
<dbReference type="PROSITE" id="PS51257">
    <property type="entry name" value="PROKAR_LIPOPROTEIN"/>
    <property type="match status" value="1"/>
</dbReference>
<keyword evidence="5" id="KW-1185">Reference proteome</keyword>
<protein>
    <submittedName>
        <fullName evidence="4">ABC transporter substrate-binding protein</fullName>
    </submittedName>
</protein>
<dbReference type="EMBL" id="BAAAJK010000004">
    <property type="protein sequence ID" value="GAA1383245.1"/>
    <property type="molecule type" value="Genomic_DNA"/>
</dbReference>
<gene>
    <name evidence="4" type="ORF">GCM10009613_12400</name>
</gene>
<evidence type="ECO:0000313" key="4">
    <source>
        <dbReference type="EMBL" id="GAA1383245.1"/>
    </source>
</evidence>
<feature type="signal peptide" evidence="2">
    <location>
        <begin position="1"/>
        <end position="24"/>
    </location>
</feature>
<sequence length="352" mass="36660">MPRSRRIPAASLIAALALVPALLAGCAAGPEPDVPAEQPAAGTIRNCDVDVPVERPERIVAMFHNAVEAVLALGAADRLAGAAYLDNPLLPELAGEFHPETDRPVYWPEEYPSREEVLRVAPDLVVSGFTGAFTREGLGTRADLAGTGMNTFLFSSFCPAADGGTQEALAANDVSLDAVQRDLTDLGRLLGAEDRAAELTGRMQATLADVAERLDGVTARPRVAMLNAPAGSTELRVFGTGDVATTIIEAAGGTQAFPEIAGRQRTVGPEGIIAARPDVVVIPACCGIDAGPESAESLAQRLRDDPALATVPAVRDGKVFTTTFAEVSPGIRNADAVRTLAGRLHPELFTDG</sequence>
<organism evidence="4 5">
    <name type="scientific">Pseudonocardia kongjuensis</name>
    <dbReference type="NCBI Taxonomy" id="102227"/>
    <lineage>
        <taxon>Bacteria</taxon>
        <taxon>Bacillati</taxon>
        <taxon>Actinomycetota</taxon>
        <taxon>Actinomycetes</taxon>
        <taxon>Pseudonocardiales</taxon>
        <taxon>Pseudonocardiaceae</taxon>
        <taxon>Pseudonocardia</taxon>
    </lineage>
</organism>
<dbReference type="RefSeq" id="WP_344019212.1">
    <property type="nucleotide sequence ID" value="NZ_BAAAJK010000004.1"/>
</dbReference>
<comment type="caution">
    <text evidence="4">The sequence shown here is derived from an EMBL/GenBank/DDBJ whole genome shotgun (WGS) entry which is preliminary data.</text>
</comment>
<dbReference type="InterPro" id="IPR050902">
    <property type="entry name" value="ABC_Transporter_SBP"/>
</dbReference>
<dbReference type="Gene3D" id="3.40.50.1980">
    <property type="entry name" value="Nitrogenase molybdenum iron protein domain"/>
    <property type="match status" value="2"/>
</dbReference>
<evidence type="ECO:0000256" key="1">
    <source>
        <dbReference type="ARBA" id="ARBA00008814"/>
    </source>
</evidence>
<evidence type="ECO:0000259" key="3">
    <source>
        <dbReference type="PROSITE" id="PS50983"/>
    </source>
</evidence>
<dbReference type="Proteomes" id="UP001501414">
    <property type="component" value="Unassembled WGS sequence"/>
</dbReference>
<reference evidence="4 5" key="1">
    <citation type="journal article" date="2019" name="Int. J. Syst. Evol. Microbiol.">
        <title>The Global Catalogue of Microorganisms (GCM) 10K type strain sequencing project: providing services to taxonomists for standard genome sequencing and annotation.</title>
        <authorList>
            <consortium name="The Broad Institute Genomics Platform"/>
            <consortium name="The Broad Institute Genome Sequencing Center for Infectious Disease"/>
            <person name="Wu L."/>
            <person name="Ma J."/>
        </authorList>
    </citation>
    <scope>NUCLEOTIDE SEQUENCE [LARGE SCALE GENOMIC DNA]</scope>
    <source>
        <strain evidence="4 5">JCM 11896</strain>
    </source>
</reference>
<dbReference type="PANTHER" id="PTHR30535:SF7">
    <property type="entry name" value="IRON(III) DICITRATE-BINDING PROTEIN"/>
    <property type="match status" value="1"/>
</dbReference>
<feature type="domain" description="Fe/B12 periplasmic-binding" evidence="3">
    <location>
        <begin position="58"/>
        <end position="352"/>
    </location>
</feature>
<feature type="chain" id="PRO_5047358768" evidence="2">
    <location>
        <begin position="25"/>
        <end position="352"/>
    </location>
</feature>
<evidence type="ECO:0000256" key="2">
    <source>
        <dbReference type="SAM" id="SignalP"/>
    </source>
</evidence>
<dbReference type="Pfam" id="PF01497">
    <property type="entry name" value="Peripla_BP_2"/>
    <property type="match status" value="1"/>
</dbReference>
<dbReference type="PROSITE" id="PS50983">
    <property type="entry name" value="FE_B12_PBP"/>
    <property type="match status" value="1"/>
</dbReference>
<dbReference type="PANTHER" id="PTHR30535">
    <property type="entry name" value="VITAMIN B12-BINDING PROTEIN"/>
    <property type="match status" value="1"/>
</dbReference>
<comment type="similarity">
    <text evidence="1">Belongs to the bacterial solute-binding protein 8 family.</text>
</comment>
<dbReference type="InterPro" id="IPR002491">
    <property type="entry name" value="ABC_transptr_periplasmic_BD"/>
</dbReference>
<accession>A0ABN1XQI7</accession>
<name>A0ABN1XQI7_9PSEU</name>
<dbReference type="SUPFAM" id="SSF53807">
    <property type="entry name" value="Helical backbone' metal receptor"/>
    <property type="match status" value="1"/>
</dbReference>
<keyword evidence="2" id="KW-0732">Signal</keyword>
<evidence type="ECO:0000313" key="5">
    <source>
        <dbReference type="Proteomes" id="UP001501414"/>
    </source>
</evidence>